<dbReference type="InterPro" id="IPR050428">
    <property type="entry name" value="TCS_sensor_his_kinase"/>
</dbReference>
<evidence type="ECO:0000259" key="14">
    <source>
        <dbReference type="PROSITE" id="PS50109"/>
    </source>
</evidence>
<reference evidence="16 17" key="1">
    <citation type="submission" date="2019-11" db="EMBL/GenBank/DDBJ databases">
        <authorList>
            <person name="Jiang L.-Q."/>
        </authorList>
    </citation>
    <scope>NUCLEOTIDE SEQUENCE [LARGE SCALE GENOMIC DNA]</scope>
    <source>
        <strain evidence="16 17">YIM 132087</strain>
    </source>
</reference>
<dbReference type="SMART" id="SM00304">
    <property type="entry name" value="HAMP"/>
    <property type="match status" value="1"/>
</dbReference>
<evidence type="ECO:0000256" key="8">
    <source>
        <dbReference type="ARBA" id="ARBA00022989"/>
    </source>
</evidence>
<dbReference type="SUPFAM" id="SSF47384">
    <property type="entry name" value="Homodimeric domain of signal transducing histidine kinase"/>
    <property type="match status" value="1"/>
</dbReference>
<dbReference type="PANTHER" id="PTHR45436">
    <property type="entry name" value="SENSOR HISTIDINE KINASE YKOH"/>
    <property type="match status" value="1"/>
</dbReference>
<protein>
    <recommendedName>
        <fullName evidence="3">histidine kinase</fullName>
        <ecNumber evidence="3">2.7.13.3</ecNumber>
    </recommendedName>
</protein>
<proteinExistence type="predicted"/>
<evidence type="ECO:0000256" key="9">
    <source>
        <dbReference type="ARBA" id="ARBA00023012"/>
    </source>
</evidence>
<evidence type="ECO:0000256" key="5">
    <source>
        <dbReference type="ARBA" id="ARBA00022679"/>
    </source>
</evidence>
<dbReference type="Proteomes" id="UP000460221">
    <property type="component" value="Unassembled WGS sequence"/>
</dbReference>
<dbReference type="InterPro" id="IPR036097">
    <property type="entry name" value="HisK_dim/P_sf"/>
</dbReference>
<dbReference type="Gene3D" id="6.10.340.10">
    <property type="match status" value="1"/>
</dbReference>
<dbReference type="SMART" id="SM00387">
    <property type="entry name" value="HATPase_c"/>
    <property type="match status" value="1"/>
</dbReference>
<evidence type="ECO:0000313" key="16">
    <source>
        <dbReference type="EMBL" id="MTD15192.1"/>
    </source>
</evidence>
<feature type="transmembrane region" description="Helical" evidence="13">
    <location>
        <begin position="20"/>
        <end position="43"/>
    </location>
</feature>
<feature type="coiled-coil region" evidence="11">
    <location>
        <begin position="230"/>
        <end position="257"/>
    </location>
</feature>
<feature type="domain" description="Histidine kinase" evidence="14">
    <location>
        <begin position="257"/>
        <end position="473"/>
    </location>
</feature>
<dbReference type="SMART" id="SM00388">
    <property type="entry name" value="HisKA"/>
    <property type="match status" value="1"/>
</dbReference>
<dbReference type="InterPro" id="IPR005467">
    <property type="entry name" value="His_kinase_dom"/>
</dbReference>
<evidence type="ECO:0000256" key="4">
    <source>
        <dbReference type="ARBA" id="ARBA00022553"/>
    </source>
</evidence>
<feature type="region of interest" description="Disordered" evidence="12">
    <location>
        <begin position="98"/>
        <end position="127"/>
    </location>
</feature>
<dbReference type="Gene3D" id="1.10.287.130">
    <property type="match status" value="1"/>
</dbReference>
<keyword evidence="6 13" id="KW-0812">Transmembrane</keyword>
<dbReference type="InterPro" id="IPR003661">
    <property type="entry name" value="HisK_dim/P_dom"/>
</dbReference>
<sequence>MRSPLVDKPVTTVSLRFRVVVSVVAVLAAVLVALGLVVSSLLGKALRTDLEQRLEDRAGYAVVLQERGITGQTLADALTGGGVFSTFTADGRQYVGDEENNTIGRPRPGGPFGAGQRPTLPQPSAEPTVSFAEADGMLTATVELRDGTLALQIGENEIQRTLSVLRTIEIIAGAIALALAAGLLTLVVGLALRPLRTMTDLARRIGAGDRGRRLRPTRPNTELGRTAAAFDDMLDSLESAERSAQQAEDRMRHFLADASHDLRTPLAGVIAGADSLLRADQDTLDRAEREERLVLIVRQARRAARLVDDLLVMARLDGAVENATTTVDLAELARNEVDALELRRPDLPPPHLVAAPTPVQADPDELRRAITNLLDNAAAVTPPGGRVRVSVGHDGRQAVAVIDDDGPGVAEGDRERIFDRFVRLTESRSTPGSGLGLPISRAIARRGGGDLVCVARPDGRPGARFEFRLPVAPVRELVGA</sequence>
<evidence type="ECO:0000259" key="15">
    <source>
        <dbReference type="PROSITE" id="PS50885"/>
    </source>
</evidence>
<keyword evidence="8 13" id="KW-1133">Transmembrane helix</keyword>
<keyword evidence="11" id="KW-0175">Coiled coil</keyword>
<evidence type="ECO:0000256" key="2">
    <source>
        <dbReference type="ARBA" id="ARBA00004236"/>
    </source>
</evidence>
<dbReference type="GO" id="GO:0005886">
    <property type="term" value="C:plasma membrane"/>
    <property type="evidence" value="ECO:0007669"/>
    <property type="project" value="UniProtKB-SubCell"/>
</dbReference>
<dbReference type="PRINTS" id="PR00344">
    <property type="entry name" value="BCTRLSENSOR"/>
</dbReference>
<dbReference type="Pfam" id="PF00512">
    <property type="entry name" value="HisKA"/>
    <property type="match status" value="1"/>
</dbReference>
<keyword evidence="7" id="KW-0418">Kinase</keyword>
<dbReference type="SUPFAM" id="SSF55874">
    <property type="entry name" value="ATPase domain of HSP90 chaperone/DNA topoisomerase II/histidine kinase"/>
    <property type="match status" value="1"/>
</dbReference>
<dbReference type="Pfam" id="PF02518">
    <property type="entry name" value="HATPase_c"/>
    <property type="match status" value="1"/>
</dbReference>
<dbReference type="AlphaFoldDB" id="A0A7K1FM08"/>
<dbReference type="PANTHER" id="PTHR45436:SF5">
    <property type="entry name" value="SENSOR HISTIDINE KINASE TRCS"/>
    <property type="match status" value="1"/>
</dbReference>
<evidence type="ECO:0000256" key="11">
    <source>
        <dbReference type="SAM" id="Coils"/>
    </source>
</evidence>
<keyword evidence="4" id="KW-0597">Phosphoprotein</keyword>
<dbReference type="Pfam" id="PF00672">
    <property type="entry name" value="HAMP"/>
    <property type="match status" value="1"/>
</dbReference>
<evidence type="ECO:0000256" key="10">
    <source>
        <dbReference type="ARBA" id="ARBA00023136"/>
    </source>
</evidence>
<accession>A0A7K1FM08</accession>
<feature type="transmembrane region" description="Helical" evidence="13">
    <location>
        <begin position="170"/>
        <end position="192"/>
    </location>
</feature>
<evidence type="ECO:0000256" key="13">
    <source>
        <dbReference type="SAM" id="Phobius"/>
    </source>
</evidence>
<dbReference type="Gene3D" id="3.30.565.10">
    <property type="entry name" value="Histidine kinase-like ATPase, C-terminal domain"/>
    <property type="match status" value="1"/>
</dbReference>
<keyword evidence="17" id="KW-1185">Reference proteome</keyword>
<evidence type="ECO:0000256" key="6">
    <source>
        <dbReference type="ARBA" id="ARBA00022692"/>
    </source>
</evidence>
<comment type="catalytic activity">
    <reaction evidence="1">
        <text>ATP + protein L-histidine = ADP + protein N-phospho-L-histidine.</text>
        <dbReference type="EC" id="2.7.13.3"/>
    </reaction>
</comment>
<dbReference type="CDD" id="cd06225">
    <property type="entry name" value="HAMP"/>
    <property type="match status" value="1"/>
</dbReference>
<dbReference type="EC" id="2.7.13.3" evidence="3"/>
<keyword evidence="5" id="KW-0808">Transferase</keyword>
<feature type="domain" description="HAMP" evidence="15">
    <location>
        <begin position="189"/>
        <end position="242"/>
    </location>
</feature>
<dbReference type="InterPro" id="IPR003594">
    <property type="entry name" value="HATPase_dom"/>
</dbReference>
<dbReference type="InterPro" id="IPR036890">
    <property type="entry name" value="HATPase_C_sf"/>
</dbReference>
<dbReference type="PROSITE" id="PS50109">
    <property type="entry name" value="HIS_KIN"/>
    <property type="match status" value="1"/>
</dbReference>
<dbReference type="EMBL" id="WLYK01000005">
    <property type="protein sequence ID" value="MTD15192.1"/>
    <property type="molecule type" value="Genomic_DNA"/>
</dbReference>
<evidence type="ECO:0000313" key="17">
    <source>
        <dbReference type="Proteomes" id="UP000460221"/>
    </source>
</evidence>
<dbReference type="InterPro" id="IPR004358">
    <property type="entry name" value="Sig_transdc_His_kin-like_C"/>
</dbReference>
<evidence type="ECO:0000256" key="12">
    <source>
        <dbReference type="SAM" id="MobiDB-lite"/>
    </source>
</evidence>
<dbReference type="RefSeq" id="WP_154769145.1">
    <property type="nucleotide sequence ID" value="NZ_WLYK01000005.1"/>
</dbReference>
<comment type="caution">
    <text evidence="16">The sequence shown here is derived from an EMBL/GenBank/DDBJ whole genome shotgun (WGS) entry which is preliminary data.</text>
</comment>
<dbReference type="GO" id="GO:0000155">
    <property type="term" value="F:phosphorelay sensor kinase activity"/>
    <property type="evidence" value="ECO:0007669"/>
    <property type="project" value="InterPro"/>
</dbReference>
<keyword evidence="10 13" id="KW-0472">Membrane</keyword>
<gene>
    <name evidence="16" type="ORF">GIS00_14710</name>
</gene>
<evidence type="ECO:0000256" key="3">
    <source>
        <dbReference type="ARBA" id="ARBA00012438"/>
    </source>
</evidence>
<keyword evidence="9" id="KW-0902">Two-component regulatory system</keyword>
<dbReference type="CDD" id="cd00082">
    <property type="entry name" value="HisKA"/>
    <property type="match status" value="1"/>
</dbReference>
<evidence type="ECO:0000256" key="1">
    <source>
        <dbReference type="ARBA" id="ARBA00000085"/>
    </source>
</evidence>
<dbReference type="SUPFAM" id="SSF158472">
    <property type="entry name" value="HAMP domain-like"/>
    <property type="match status" value="1"/>
</dbReference>
<comment type="subcellular location">
    <subcellularLocation>
        <location evidence="2">Cell membrane</location>
    </subcellularLocation>
</comment>
<dbReference type="PROSITE" id="PS50885">
    <property type="entry name" value="HAMP"/>
    <property type="match status" value="1"/>
</dbReference>
<dbReference type="CDD" id="cd00075">
    <property type="entry name" value="HATPase"/>
    <property type="match status" value="1"/>
</dbReference>
<dbReference type="InterPro" id="IPR003660">
    <property type="entry name" value="HAMP_dom"/>
</dbReference>
<evidence type="ECO:0000256" key="7">
    <source>
        <dbReference type="ARBA" id="ARBA00022777"/>
    </source>
</evidence>
<organism evidence="16 17">
    <name type="scientific">Nakamurella alba</name>
    <dbReference type="NCBI Taxonomy" id="2665158"/>
    <lineage>
        <taxon>Bacteria</taxon>
        <taxon>Bacillati</taxon>
        <taxon>Actinomycetota</taxon>
        <taxon>Actinomycetes</taxon>
        <taxon>Nakamurellales</taxon>
        <taxon>Nakamurellaceae</taxon>
        <taxon>Nakamurella</taxon>
    </lineage>
</organism>
<name>A0A7K1FM08_9ACTN</name>